<dbReference type="Gene3D" id="3.10.20.30">
    <property type="match status" value="1"/>
</dbReference>
<comment type="caution">
    <text evidence="1">The sequence shown here is derived from an EMBL/GenBank/DDBJ whole genome shotgun (WGS) entry which is preliminary data.</text>
</comment>
<name>A0A0P9C7L4_9BACL</name>
<dbReference type="InterPro" id="IPR012675">
    <property type="entry name" value="Beta-grasp_dom_sf"/>
</dbReference>
<dbReference type="CDD" id="cd00565">
    <property type="entry name" value="Ubl_ThiS"/>
    <property type="match status" value="1"/>
</dbReference>
<dbReference type="InterPro" id="IPR016155">
    <property type="entry name" value="Mopterin_synth/thiamin_S_b"/>
</dbReference>
<evidence type="ECO:0000313" key="1">
    <source>
        <dbReference type="EMBL" id="KPV40934.1"/>
    </source>
</evidence>
<dbReference type="SUPFAM" id="SSF54285">
    <property type="entry name" value="MoaD/ThiS"/>
    <property type="match status" value="1"/>
</dbReference>
<dbReference type="InterPro" id="IPR010035">
    <property type="entry name" value="Thi_S"/>
</dbReference>
<keyword evidence="2" id="KW-1185">Reference proteome</keyword>
<dbReference type="OrthoDB" id="9798559at2"/>
<dbReference type="Proteomes" id="UP000050482">
    <property type="component" value="Unassembled WGS sequence"/>
</dbReference>
<sequence>MDIYVNGKTRSIEENTTIEQLIERLHLAHERIAVEHNRSILEAAQFFNVVLKAGDTLEIVRFVGGG</sequence>
<reference evidence="1 2" key="1">
    <citation type="submission" date="2015-09" db="EMBL/GenBank/DDBJ databases">
        <title>Draft genome sequence of Alicyclobacillus ferrooxydans DSM 22381.</title>
        <authorList>
            <person name="Hemp J."/>
        </authorList>
    </citation>
    <scope>NUCLEOTIDE SEQUENCE [LARGE SCALE GENOMIC DNA]</scope>
    <source>
        <strain evidence="1 2">TC-34</strain>
    </source>
</reference>
<proteinExistence type="predicted"/>
<dbReference type="InterPro" id="IPR003749">
    <property type="entry name" value="ThiS/MoaD-like"/>
</dbReference>
<dbReference type="STRING" id="471514.AN477_21700"/>
<dbReference type="PANTHER" id="PTHR34472:SF1">
    <property type="entry name" value="SULFUR CARRIER PROTEIN THIS"/>
    <property type="match status" value="1"/>
</dbReference>
<organism evidence="1 2">
    <name type="scientific">Alicyclobacillus ferrooxydans</name>
    <dbReference type="NCBI Taxonomy" id="471514"/>
    <lineage>
        <taxon>Bacteria</taxon>
        <taxon>Bacillati</taxon>
        <taxon>Bacillota</taxon>
        <taxon>Bacilli</taxon>
        <taxon>Bacillales</taxon>
        <taxon>Alicyclobacillaceae</taxon>
        <taxon>Alicyclobacillus</taxon>
    </lineage>
</organism>
<dbReference type="EMBL" id="LJCO01000096">
    <property type="protein sequence ID" value="KPV40934.1"/>
    <property type="molecule type" value="Genomic_DNA"/>
</dbReference>
<dbReference type="PANTHER" id="PTHR34472">
    <property type="entry name" value="SULFUR CARRIER PROTEIN THIS"/>
    <property type="match status" value="1"/>
</dbReference>
<dbReference type="NCBIfam" id="TIGR01683">
    <property type="entry name" value="thiS"/>
    <property type="match status" value="1"/>
</dbReference>
<evidence type="ECO:0000313" key="2">
    <source>
        <dbReference type="Proteomes" id="UP000050482"/>
    </source>
</evidence>
<dbReference type="Pfam" id="PF02597">
    <property type="entry name" value="ThiS"/>
    <property type="match status" value="1"/>
</dbReference>
<accession>A0A0P9C7L4</accession>
<gene>
    <name evidence="1" type="ORF">AN477_21700</name>
</gene>
<dbReference type="PATRIC" id="fig|471514.4.peg.1854"/>
<dbReference type="AlphaFoldDB" id="A0A0P9C7L4"/>
<protein>
    <submittedName>
        <fullName evidence="1">Thiamine biosynthesis protein ThiS</fullName>
    </submittedName>
</protein>